<dbReference type="InterPro" id="IPR002173">
    <property type="entry name" value="Carboh/pur_kinase_PfkB_CS"/>
</dbReference>
<evidence type="ECO:0000313" key="9">
    <source>
        <dbReference type="Proteomes" id="UP000230859"/>
    </source>
</evidence>
<dbReference type="Pfam" id="PF00294">
    <property type="entry name" value="PfkB"/>
    <property type="match status" value="1"/>
</dbReference>
<protein>
    <submittedName>
        <fullName evidence="8">Phosphofructokinase</fullName>
    </submittedName>
</protein>
<dbReference type="FunFam" id="3.40.1190.20:FF:000001">
    <property type="entry name" value="Phosphofructokinase"/>
    <property type="match status" value="1"/>
</dbReference>
<dbReference type="InterPro" id="IPR029056">
    <property type="entry name" value="Ribokinase-like"/>
</dbReference>
<sequence>MPESKIITLTMNPAIDKNASVRQVEPNRKLRCQEPSFFPGGGGINVARAVHKLGGEVKAIYPAGGPTGDRLEQLLEKEGISQRRIKTESCMRESLAITEEATNNQYRFEMPGPHLRETEWKNCIEIILKESQTADFLVASGTLPPGVPDDFYAQLAGKTRDAHLKLIVDTSGEPLKKIKGSGLFLLKPNLRELCDLTGRELASEEDQEKAAKELVNDGTCEVLVLSLGAGGVLLVTRDLQERFRSPTVSVKSRIGAGDSTVAGIVLGLTRKMALKEAVMFGIAAGVAAVMTPGTELCRRDDAERIFKSMKEEKKKELV</sequence>
<feature type="domain" description="Carbohydrate kinase PfkB" evidence="7">
    <location>
        <begin position="14"/>
        <end position="297"/>
    </location>
</feature>
<evidence type="ECO:0000313" key="8">
    <source>
        <dbReference type="EMBL" id="PIQ86124.1"/>
    </source>
</evidence>
<evidence type="ECO:0000256" key="3">
    <source>
        <dbReference type="ARBA" id="ARBA00022741"/>
    </source>
</evidence>
<dbReference type="NCBIfam" id="TIGR03168">
    <property type="entry name" value="1-PFK"/>
    <property type="match status" value="1"/>
</dbReference>
<dbReference type="InterPro" id="IPR011611">
    <property type="entry name" value="PfkB_dom"/>
</dbReference>
<keyword evidence="4 8" id="KW-0418">Kinase</keyword>
<dbReference type="AlphaFoldDB" id="A0A2H0LR21"/>
<evidence type="ECO:0000256" key="5">
    <source>
        <dbReference type="ARBA" id="ARBA00022840"/>
    </source>
</evidence>
<dbReference type="CDD" id="cd01164">
    <property type="entry name" value="FruK_PfkB_like"/>
    <property type="match status" value="1"/>
</dbReference>
<name>A0A2H0LR21_9BACT</name>
<dbReference type="PANTHER" id="PTHR46566:SF2">
    <property type="entry name" value="ATP-DEPENDENT 6-PHOSPHOFRUCTOKINASE ISOZYME 2"/>
    <property type="match status" value="1"/>
</dbReference>
<dbReference type="PANTHER" id="PTHR46566">
    <property type="entry name" value="1-PHOSPHOFRUCTOKINASE-RELATED"/>
    <property type="match status" value="1"/>
</dbReference>
<evidence type="ECO:0000256" key="4">
    <source>
        <dbReference type="ARBA" id="ARBA00022777"/>
    </source>
</evidence>
<dbReference type="GO" id="GO:0005524">
    <property type="term" value="F:ATP binding"/>
    <property type="evidence" value="ECO:0007669"/>
    <property type="project" value="UniProtKB-KW"/>
</dbReference>
<organism evidence="8 9">
    <name type="scientific">Candidatus Abzuiibacterium crystallinum</name>
    <dbReference type="NCBI Taxonomy" id="1974748"/>
    <lineage>
        <taxon>Bacteria</taxon>
        <taxon>Pseudomonadati</taxon>
        <taxon>Candidatus Omnitrophota</taxon>
        <taxon>Candidatus Abzuiibacterium</taxon>
    </lineage>
</organism>
<keyword evidence="2 6" id="KW-0808">Transferase</keyword>
<keyword evidence="5" id="KW-0067">ATP-binding</keyword>
<keyword evidence="3" id="KW-0547">Nucleotide-binding</keyword>
<proteinExistence type="inferred from homology"/>
<dbReference type="Proteomes" id="UP000230859">
    <property type="component" value="Unassembled WGS sequence"/>
</dbReference>
<dbReference type="InterPro" id="IPR017583">
    <property type="entry name" value="Tagatose/fructose_Pkinase"/>
</dbReference>
<dbReference type="SUPFAM" id="SSF53613">
    <property type="entry name" value="Ribokinase-like"/>
    <property type="match status" value="1"/>
</dbReference>
<dbReference type="GO" id="GO:0003872">
    <property type="term" value="F:6-phosphofructokinase activity"/>
    <property type="evidence" value="ECO:0007669"/>
    <property type="project" value="TreeGrafter"/>
</dbReference>
<evidence type="ECO:0000256" key="1">
    <source>
        <dbReference type="ARBA" id="ARBA00010688"/>
    </source>
</evidence>
<evidence type="ECO:0000256" key="2">
    <source>
        <dbReference type="ARBA" id="ARBA00022679"/>
    </source>
</evidence>
<dbReference type="Gene3D" id="3.40.1190.20">
    <property type="match status" value="1"/>
</dbReference>
<dbReference type="PIRSF" id="PIRSF000535">
    <property type="entry name" value="1PFK/6PFK/LacC"/>
    <property type="match status" value="1"/>
</dbReference>
<dbReference type="GO" id="GO:0005829">
    <property type="term" value="C:cytosol"/>
    <property type="evidence" value="ECO:0007669"/>
    <property type="project" value="TreeGrafter"/>
</dbReference>
<gene>
    <name evidence="8" type="ORF">COV74_06075</name>
</gene>
<accession>A0A2H0LR21</accession>
<dbReference type="EMBL" id="PCVY01000050">
    <property type="protein sequence ID" value="PIQ86124.1"/>
    <property type="molecule type" value="Genomic_DNA"/>
</dbReference>
<evidence type="ECO:0000259" key="7">
    <source>
        <dbReference type="Pfam" id="PF00294"/>
    </source>
</evidence>
<comment type="caution">
    <text evidence="8">The sequence shown here is derived from an EMBL/GenBank/DDBJ whole genome shotgun (WGS) entry which is preliminary data.</text>
</comment>
<evidence type="ECO:0000256" key="6">
    <source>
        <dbReference type="PIRNR" id="PIRNR000535"/>
    </source>
</evidence>
<comment type="similarity">
    <text evidence="1">Belongs to the carbohydrate kinase PfkB family.</text>
</comment>
<dbReference type="PROSITE" id="PS00583">
    <property type="entry name" value="PFKB_KINASES_1"/>
    <property type="match status" value="1"/>
</dbReference>
<reference evidence="8 9" key="1">
    <citation type="submission" date="2017-09" db="EMBL/GenBank/DDBJ databases">
        <title>Depth-based differentiation of microbial function through sediment-hosted aquifers and enrichment of novel symbionts in the deep terrestrial subsurface.</title>
        <authorList>
            <person name="Probst A.J."/>
            <person name="Ladd B."/>
            <person name="Jarett J.K."/>
            <person name="Geller-Mcgrath D.E."/>
            <person name="Sieber C.M."/>
            <person name="Emerson J.B."/>
            <person name="Anantharaman K."/>
            <person name="Thomas B.C."/>
            <person name="Malmstrom R."/>
            <person name="Stieglmeier M."/>
            <person name="Klingl A."/>
            <person name="Woyke T."/>
            <person name="Ryan C.M."/>
            <person name="Banfield J.F."/>
        </authorList>
    </citation>
    <scope>NUCLEOTIDE SEQUENCE [LARGE SCALE GENOMIC DNA]</scope>
    <source>
        <strain evidence="8">CG11_big_fil_rev_8_21_14_0_20_45_26</strain>
    </source>
</reference>